<gene>
    <name evidence="2" type="ORF">LCGC14_0951620</name>
</gene>
<dbReference type="EMBL" id="LAZR01003390">
    <property type="protein sequence ID" value="KKN18853.1"/>
    <property type="molecule type" value="Genomic_DNA"/>
</dbReference>
<comment type="caution">
    <text evidence="2">The sequence shown here is derived from an EMBL/GenBank/DDBJ whole genome shotgun (WGS) entry which is preliminary data.</text>
</comment>
<feature type="region of interest" description="Disordered" evidence="1">
    <location>
        <begin position="14"/>
        <end position="39"/>
    </location>
</feature>
<dbReference type="AlphaFoldDB" id="A0A0F9RNK0"/>
<sequence>MAVVIGTNSGFCASSPSGDPAGAEAPIDGNARAQKDTSPAGNNVIIEMGFYTGQATEESDFEVGIYEHNAGDDNPEALVGKSAATAKGTSAGWKKVTGLSIPISAATAYWVAVQLDNTATQTKIDYSGDAGEKTDNKSVQTTLTDPWGVSGGTDGLIVAVYAVYEAVAAAGTIKAGIIREESLNADKEIGIY</sequence>
<evidence type="ECO:0000313" key="2">
    <source>
        <dbReference type="EMBL" id="KKN18853.1"/>
    </source>
</evidence>
<accession>A0A0F9RNK0</accession>
<proteinExistence type="predicted"/>
<name>A0A0F9RNK0_9ZZZZ</name>
<protein>
    <submittedName>
        <fullName evidence="2">Uncharacterized protein</fullName>
    </submittedName>
</protein>
<reference evidence="2" key="1">
    <citation type="journal article" date="2015" name="Nature">
        <title>Complex archaea that bridge the gap between prokaryotes and eukaryotes.</title>
        <authorList>
            <person name="Spang A."/>
            <person name="Saw J.H."/>
            <person name="Jorgensen S.L."/>
            <person name="Zaremba-Niedzwiedzka K."/>
            <person name="Martijn J."/>
            <person name="Lind A.E."/>
            <person name="van Eijk R."/>
            <person name="Schleper C."/>
            <person name="Guy L."/>
            <person name="Ettema T.J."/>
        </authorList>
    </citation>
    <scope>NUCLEOTIDE SEQUENCE</scope>
</reference>
<evidence type="ECO:0000256" key="1">
    <source>
        <dbReference type="SAM" id="MobiDB-lite"/>
    </source>
</evidence>
<organism evidence="2">
    <name type="scientific">marine sediment metagenome</name>
    <dbReference type="NCBI Taxonomy" id="412755"/>
    <lineage>
        <taxon>unclassified sequences</taxon>
        <taxon>metagenomes</taxon>
        <taxon>ecological metagenomes</taxon>
    </lineage>
</organism>